<evidence type="ECO:0000313" key="3">
    <source>
        <dbReference type="Proteomes" id="UP001066276"/>
    </source>
</evidence>
<reference evidence="2" key="1">
    <citation type="journal article" date="2022" name="bioRxiv">
        <title>Sequencing and chromosome-scale assembly of the giantPleurodeles waltlgenome.</title>
        <authorList>
            <person name="Brown T."/>
            <person name="Elewa A."/>
            <person name="Iarovenko S."/>
            <person name="Subramanian E."/>
            <person name="Araus A.J."/>
            <person name="Petzold A."/>
            <person name="Susuki M."/>
            <person name="Suzuki K.-i.T."/>
            <person name="Hayashi T."/>
            <person name="Toyoda A."/>
            <person name="Oliveira C."/>
            <person name="Osipova E."/>
            <person name="Leigh N.D."/>
            <person name="Simon A."/>
            <person name="Yun M.H."/>
        </authorList>
    </citation>
    <scope>NUCLEOTIDE SEQUENCE</scope>
    <source>
        <strain evidence="2">20211129_DDA</strain>
        <tissue evidence="2">Liver</tissue>
    </source>
</reference>
<organism evidence="2 3">
    <name type="scientific">Pleurodeles waltl</name>
    <name type="common">Iberian ribbed newt</name>
    <dbReference type="NCBI Taxonomy" id="8319"/>
    <lineage>
        <taxon>Eukaryota</taxon>
        <taxon>Metazoa</taxon>
        <taxon>Chordata</taxon>
        <taxon>Craniata</taxon>
        <taxon>Vertebrata</taxon>
        <taxon>Euteleostomi</taxon>
        <taxon>Amphibia</taxon>
        <taxon>Batrachia</taxon>
        <taxon>Caudata</taxon>
        <taxon>Salamandroidea</taxon>
        <taxon>Salamandridae</taxon>
        <taxon>Pleurodelinae</taxon>
        <taxon>Pleurodeles</taxon>
    </lineage>
</organism>
<gene>
    <name evidence="2" type="ORF">NDU88_001889</name>
</gene>
<comment type="caution">
    <text evidence="2">The sequence shown here is derived from an EMBL/GenBank/DDBJ whole genome shotgun (WGS) entry which is preliminary data.</text>
</comment>
<protein>
    <submittedName>
        <fullName evidence="2">Uncharacterized protein</fullName>
    </submittedName>
</protein>
<feature type="region of interest" description="Disordered" evidence="1">
    <location>
        <begin position="1"/>
        <end position="70"/>
    </location>
</feature>
<dbReference type="EMBL" id="JANPWB010000002">
    <property type="protein sequence ID" value="KAJ1206484.1"/>
    <property type="molecule type" value="Genomic_DNA"/>
</dbReference>
<feature type="compositionally biased region" description="Basic residues" evidence="1">
    <location>
        <begin position="24"/>
        <end position="38"/>
    </location>
</feature>
<evidence type="ECO:0000256" key="1">
    <source>
        <dbReference type="SAM" id="MobiDB-lite"/>
    </source>
</evidence>
<evidence type="ECO:0000313" key="2">
    <source>
        <dbReference type="EMBL" id="KAJ1206484.1"/>
    </source>
</evidence>
<proteinExistence type="predicted"/>
<keyword evidence="3" id="KW-1185">Reference proteome</keyword>
<accession>A0AAV7W2V9</accession>
<feature type="compositionally biased region" description="Basic and acidic residues" evidence="1">
    <location>
        <begin position="53"/>
        <end position="63"/>
    </location>
</feature>
<dbReference type="AlphaFoldDB" id="A0AAV7W2V9"/>
<sequence length="132" mass="15452">MAERQLSRPRGLREPLRPAPACPQRRKYTRILGRRHREVRSPRRLGEGLSQRGRTEPLGDRAKRQVQQENTIVDRGFQSRVTGLEQRMGSLETQINTSQEREQDFLYLRSKLTDMEDRSRRDNICLLGIPGK</sequence>
<name>A0AAV7W2V9_PLEWA</name>
<feature type="compositionally biased region" description="Basic and acidic residues" evidence="1">
    <location>
        <begin position="1"/>
        <end position="16"/>
    </location>
</feature>
<dbReference type="Proteomes" id="UP001066276">
    <property type="component" value="Chromosome 1_2"/>
</dbReference>